<evidence type="ECO:0000259" key="12">
    <source>
        <dbReference type="Pfam" id="PF02799"/>
    </source>
</evidence>
<feature type="compositionally biased region" description="Low complexity" evidence="10">
    <location>
        <begin position="11"/>
        <end position="26"/>
    </location>
</feature>
<accession>N1PZX8</accession>
<dbReference type="Proteomes" id="UP000016933">
    <property type="component" value="Unassembled WGS sequence"/>
</dbReference>
<evidence type="ECO:0000256" key="3">
    <source>
        <dbReference type="ARBA" id="ARBA00012923"/>
    </source>
</evidence>
<dbReference type="PANTHER" id="PTHR11377:SF5">
    <property type="entry name" value="GLYCYLPEPTIDE N-TETRADECANOYLTRANSFERASE"/>
    <property type="match status" value="1"/>
</dbReference>
<evidence type="ECO:0000256" key="1">
    <source>
        <dbReference type="ARBA" id="ARBA00003900"/>
    </source>
</evidence>
<keyword evidence="6 8" id="KW-0012">Acyltransferase</keyword>
<dbReference type="OMA" id="GWKRDWH"/>
<dbReference type="GO" id="GO:0005829">
    <property type="term" value="C:cytosol"/>
    <property type="evidence" value="ECO:0007669"/>
    <property type="project" value="EnsemblFungi"/>
</dbReference>
<dbReference type="HOGENOM" id="CLU_022882_2_0_1"/>
<dbReference type="eggNOG" id="KOG2779">
    <property type="taxonomic scope" value="Eukaryota"/>
</dbReference>
<dbReference type="InterPro" id="IPR022677">
    <property type="entry name" value="NMT_C"/>
</dbReference>
<gene>
    <name evidence="13" type="ORF">DOTSEDRAFT_122428</name>
</gene>
<dbReference type="InterPro" id="IPR016181">
    <property type="entry name" value="Acyl_CoA_acyltransferase"/>
</dbReference>
<sequence>MKTDAAGEADAISPQAQSQAIQSNNPVPANDIPALLQQLALSAPNKKEAKAPEDYKFWNTQPVPKFKEPNLLQTTSGGEGEAKPEGPILLSEICRKSAKAEPEKLVDGFEWCEIDLEDKEELQEFYDLLYNHYVEDTDGSFRFNYSVEFLAWALKPPGWKKEWHIGVRTKSTAEGKMGKLVASITGIPVTLLVRGQQVNASEINFLAIHRKLRNKRLAPVLIKEVTRRCYLNGIYQALYTAGTLLPTPISTCRYFHRSLDWDHLYKTGFSHLPPGTTELRQKYKYRVESQTTVKGLRAMKPTDVPAVKDLLGRYSERFQLRQEFTDEEIAHWICSDTSKGVVWSYVVEENGKITDFVSYYLLESTVLRASRKETIRAAYLYYYATETAFAKAKKQEVQDALQTRLQTLVHDVLILAKKDNFHVFNALTLSDNPLFLKEEKFEPGDGKLNYYLFNWRTALLPGGIDAKNNIDTTKMGGVGVVML</sequence>
<protein>
    <recommendedName>
        <fullName evidence="4 8">Glycylpeptide N-tetradecanoyltransferase</fullName>
        <ecNumber evidence="3 8">2.3.1.97</ecNumber>
    </recommendedName>
</protein>
<evidence type="ECO:0000256" key="4">
    <source>
        <dbReference type="ARBA" id="ARBA00022240"/>
    </source>
</evidence>
<comment type="catalytic activity">
    <reaction evidence="7 8">
        <text>N-terminal glycyl-[protein] + tetradecanoyl-CoA = N-tetradecanoylglycyl-[protein] + CoA + H(+)</text>
        <dbReference type="Rhea" id="RHEA:15521"/>
        <dbReference type="Rhea" id="RHEA-COMP:12666"/>
        <dbReference type="Rhea" id="RHEA-COMP:12667"/>
        <dbReference type="ChEBI" id="CHEBI:15378"/>
        <dbReference type="ChEBI" id="CHEBI:57287"/>
        <dbReference type="ChEBI" id="CHEBI:57385"/>
        <dbReference type="ChEBI" id="CHEBI:64723"/>
        <dbReference type="ChEBI" id="CHEBI:133050"/>
        <dbReference type="EC" id="2.3.1.97"/>
    </reaction>
</comment>
<dbReference type="InterPro" id="IPR022676">
    <property type="entry name" value="NMT_N"/>
</dbReference>
<dbReference type="STRING" id="675120.N1PZX8"/>
<dbReference type="SUPFAM" id="SSF55729">
    <property type="entry name" value="Acyl-CoA N-acyltransferases (Nat)"/>
    <property type="match status" value="2"/>
</dbReference>
<reference evidence="13 14" key="2">
    <citation type="journal article" date="2012" name="PLoS Pathog.">
        <title>Diverse lifestyles and strategies of plant pathogenesis encoded in the genomes of eighteen Dothideomycetes fungi.</title>
        <authorList>
            <person name="Ohm R.A."/>
            <person name="Feau N."/>
            <person name="Henrissat B."/>
            <person name="Schoch C.L."/>
            <person name="Horwitz B.A."/>
            <person name="Barry K.W."/>
            <person name="Condon B.J."/>
            <person name="Copeland A.C."/>
            <person name="Dhillon B."/>
            <person name="Glaser F."/>
            <person name="Hesse C.N."/>
            <person name="Kosti I."/>
            <person name="LaButti K."/>
            <person name="Lindquist E.A."/>
            <person name="Lucas S."/>
            <person name="Salamov A.A."/>
            <person name="Bradshaw R.E."/>
            <person name="Ciuffetti L."/>
            <person name="Hamelin R.C."/>
            <person name="Kema G.H.J."/>
            <person name="Lawrence C."/>
            <person name="Scott J.A."/>
            <person name="Spatafora J.W."/>
            <person name="Turgeon B.G."/>
            <person name="de Wit P.J.G.M."/>
            <person name="Zhong S."/>
            <person name="Goodwin S.B."/>
            <person name="Grigoriev I.V."/>
        </authorList>
    </citation>
    <scope>NUCLEOTIDE SEQUENCE [LARGE SCALE GENOMIC DNA]</scope>
    <source>
        <strain evidence="14">NZE10 / CBS 128990</strain>
    </source>
</reference>
<feature type="domain" description="Glycylpeptide N-tetradecanoyltransferase N-terminal" evidence="11">
    <location>
        <begin position="96"/>
        <end position="252"/>
    </location>
</feature>
<evidence type="ECO:0000256" key="10">
    <source>
        <dbReference type="SAM" id="MobiDB-lite"/>
    </source>
</evidence>
<evidence type="ECO:0000256" key="2">
    <source>
        <dbReference type="ARBA" id="ARBA00009469"/>
    </source>
</evidence>
<dbReference type="OrthoDB" id="60315at2759"/>
<proteinExistence type="inferred from homology"/>
<feature type="region of interest" description="Disordered" evidence="10">
    <location>
        <begin position="1"/>
        <end position="29"/>
    </location>
</feature>
<name>N1PZX8_DOTSN</name>
<evidence type="ECO:0000256" key="5">
    <source>
        <dbReference type="ARBA" id="ARBA00022679"/>
    </source>
</evidence>
<dbReference type="InterPro" id="IPR000903">
    <property type="entry name" value="NMT"/>
</dbReference>
<reference evidence="14" key="1">
    <citation type="journal article" date="2012" name="PLoS Genet.">
        <title>The genomes of the fungal plant pathogens Cladosporium fulvum and Dothistroma septosporum reveal adaptation to different hosts and lifestyles but also signatures of common ancestry.</title>
        <authorList>
            <person name="de Wit P.J.G.M."/>
            <person name="van der Burgt A."/>
            <person name="Oekmen B."/>
            <person name="Stergiopoulos I."/>
            <person name="Abd-Elsalam K.A."/>
            <person name="Aerts A.L."/>
            <person name="Bahkali A.H."/>
            <person name="Beenen H.G."/>
            <person name="Chettri P."/>
            <person name="Cox M.P."/>
            <person name="Datema E."/>
            <person name="de Vries R.P."/>
            <person name="Dhillon B."/>
            <person name="Ganley A.R."/>
            <person name="Griffiths S.A."/>
            <person name="Guo Y."/>
            <person name="Hamelin R.C."/>
            <person name="Henrissat B."/>
            <person name="Kabir M.S."/>
            <person name="Jashni M.K."/>
            <person name="Kema G."/>
            <person name="Klaubauf S."/>
            <person name="Lapidus A."/>
            <person name="Levasseur A."/>
            <person name="Lindquist E."/>
            <person name="Mehrabi R."/>
            <person name="Ohm R.A."/>
            <person name="Owen T.J."/>
            <person name="Salamov A."/>
            <person name="Schwelm A."/>
            <person name="Schijlen E."/>
            <person name="Sun H."/>
            <person name="van den Burg H.A."/>
            <person name="van Ham R.C.H.J."/>
            <person name="Zhang S."/>
            <person name="Goodwin S.B."/>
            <person name="Grigoriev I.V."/>
            <person name="Collemare J."/>
            <person name="Bradshaw R.E."/>
        </authorList>
    </citation>
    <scope>NUCLEOTIDE SEQUENCE [LARGE SCALE GENOMIC DNA]</scope>
    <source>
        <strain evidence="14">NZE10 / CBS 128990</strain>
    </source>
</reference>
<dbReference type="PIRSF" id="PIRSF015892">
    <property type="entry name" value="N-myristl_transf"/>
    <property type="match status" value="1"/>
</dbReference>
<dbReference type="PANTHER" id="PTHR11377">
    <property type="entry name" value="N-MYRISTOYL TRANSFERASE"/>
    <property type="match status" value="1"/>
</dbReference>
<comment type="similarity">
    <text evidence="2 9">Belongs to the NMT family.</text>
</comment>
<evidence type="ECO:0000256" key="7">
    <source>
        <dbReference type="ARBA" id="ARBA00048276"/>
    </source>
</evidence>
<dbReference type="Pfam" id="PF02799">
    <property type="entry name" value="NMT_C"/>
    <property type="match status" value="1"/>
</dbReference>
<evidence type="ECO:0000259" key="11">
    <source>
        <dbReference type="Pfam" id="PF01233"/>
    </source>
</evidence>
<dbReference type="AlphaFoldDB" id="N1PZX8"/>
<feature type="domain" description="Glycylpeptide N-tetradecanoyltransferase C-terminal" evidence="12">
    <location>
        <begin position="267"/>
        <end position="481"/>
    </location>
</feature>
<evidence type="ECO:0000256" key="6">
    <source>
        <dbReference type="ARBA" id="ARBA00023315"/>
    </source>
</evidence>
<dbReference type="EC" id="2.3.1.97" evidence="3 8"/>
<evidence type="ECO:0000256" key="8">
    <source>
        <dbReference type="RuleBase" id="RU000586"/>
    </source>
</evidence>
<dbReference type="Gene3D" id="3.40.630.30">
    <property type="match status" value="2"/>
</dbReference>
<comment type="function">
    <text evidence="1 8">Adds a myristoyl group to the N-terminal glycine residue of certain cellular proteins.</text>
</comment>
<keyword evidence="5 8" id="KW-0808">Transferase</keyword>
<evidence type="ECO:0000313" key="14">
    <source>
        <dbReference type="Proteomes" id="UP000016933"/>
    </source>
</evidence>
<organism evidence="13 14">
    <name type="scientific">Dothistroma septosporum (strain NZE10 / CBS 128990)</name>
    <name type="common">Red band needle blight fungus</name>
    <name type="synonym">Mycosphaerella pini</name>
    <dbReference type="NCBI Taxonomy" id="675120"/>
    <lineage>
        <taxon>Eukaryota</taxon>
        <taxon>Fungi</taxon>
        <taxon>Dikarya</taxon>
        <taxon>Ascomycota</taxon>
        <taxon>Pezizomycotina</taxon>
        <taxon>Dothideomycetes</taxon>
        <taxon>Dothideomycetidae</taxon>
        <taxon>Mycosphaerellales</taxon>
        <taxon>Mycosphaerellaceae</taxon>
        <taxon>Dothistroma</taxon>
    </lineage>
</organism>
<keyword evidence="14" id="KW-1185">Reference proteome</keyword>
<evidence type="ECO:0000313" key="13">
    <source>
        <dbReference type="EMBL" id="EME48987.1"/>
    </source>
</evidence>
<dbReference type="Pfam" id="PF01233">
    <property type="entry name" value="NMT"/>
    <property type="match status" value="1"/>
</dbReference>
<evidence type="ECO:0000256" key="9">
    <source>
        <dbReference type="RuleBase" id="RU004178"/>
    </source>
</evidence>
<dbReference type="GO" id="GO:0004379">
    <property type="term" value="F:glycylpeptide N-tetradecanoyltransferase activity"/>
    <property type="evidence" value="ECO:0007669"/>
    <property type="project" value="UniProtKB-EC"/>
</dbReference>
<dbReference type="EMBL" id="KB446535">
    <property type="protein sequence ID" value="EME48987.1"/>
    <property type="molecule type" value="Genomic_DNA"/>
</dbReference>